<proteinExistence type="predicted"/>
<dbReference type="SUPFAM" id="SSF110069">
    <property type="entry name" value="ApaG-like"/>
    <property type="match status" value="1"/>
</dbReference>
<dbReference type="EMBL" id="DPIY01000009">
    <property type="protein sequence ID" value="HCT57460.1"/>
    <property type="molecule type" value="Genomic_DNA"/>
</dbReference>
<sequence>MAADQLPFYYRITSGIRITVRPSYLRERSNPLLGQFVFAYHIRIENVGEQAAQLRTRRWLIHDESVGDSVVEGEGVVGEQPHLVPGQVHEYRSFCVLKAPNGWMEGSYRFVRDDGSSFLAVIPRFMLAAEPRADTVS</sequence>
<protein>
    <submittedName>
        <fullName evidence="2">Co2+/Mg2+ efflux protein ApaG</fullName>
    </submittedName>
</protein>
<organism evidence="2 3">
    <name type="scientific">Gemmatimonas aurantiaca</name>
    <dbReference type="NCBI Taxonomy" id="173480"/>
    <lineage>
        <taxon>Bacteria</taxon>
        <taxon>Pseudomonadati</taxon>
        <taxon>Gemmatimonadota</taxon>
        <taxon>Gemmatimonadia</taxon>
        <taxon>Gemmatimonadales</taxon>
        <taxon>Gemmatimonadaceae</taxon>
        <taxon>Gemmatimonas</taxon>
    </lineage>
</organism>
<dbReference type="PROSITE" id="PS51087">
    <property type="entry name" value="APAG"/>
    <property type="match status" value="1"/>
</dbReference>
<evidence type="ECO:0000313" key="3">
    <source>
        <dbReference type="Proteomes" id="UP000264071"/>
    </source>
</evidence>
<dbReference type="Proteomes" id="UP000264071">
    <property type="component" value="Unassembled WGS sequence"/>
</dbReference>
<dbReference type="OMA" id="MRGEYFC"/>
<dbReference type="Pfam" id="PF04379">
    <property type="entry name" value="DUF525"/>
    <property type="match status" value="1"/>
</dbReference>
<accession>A0A3D4V8M0</accession>
<dbReference type="GO" id="GO:0070987">
    <property type="term" value="P:error-free translesion synthesis"/>
    <property type="evidence" value="ECO:0007669"/>
    <property type="project" value="TreeGrafter"/>
</dbReference>
<dbReference type="Gene3D" id="2.60.40.1470">
    <property type="entry name" value="ApaG domain"/>
    <property type="match status" value="1"/>
</dbReference>
<dbReference type="AlphaFoldDB" id="A0A3D4V8M0"/>
<dbReference type="PANTHER" id="PTHR14289">
    <property type="entry name" value="F-BOX ONLY PROTEIN 3"/>
    <property type="match status" value="1"/>
</dbReference>
<reference evidence="2 3" key="1">
    <citation type="journal article" date="2018" name="Nat. Biotechnol.">
        <title>A standardized bacterial taxonomy based on genome phylogeny substantially revises the tree of life.</title>
        <authorList>
            <person name="Parks D.H."/>
            <person name="Chuvochina M."/>
            <person name="Waite D.W."/>
            <person name="Rinke C."/>
            <person name="Skarshewski A."/>
            <person name="Chaumeil P.A."/>
            <person name="Hugenholtz P."/>
        </authorList>
    </citation>
    <scope>NUCLEOTIDE SEQUENCE [LARGE SCALE GENOMIC DNA]</scope>
    <source>
        <strain evidence="2">UBA8844</strain>
    </source>
</reference>
<dbReference type="InterPro" id="IPR007474">
    <property type="entry name" value="ApaG_domain"/>
</dbReference>
<evidence type="ECO:0000313" key="2">
    <source>
        <dbReference type="EMBL" id="HCT57460.1"/>
    </source>
</evidence>
<gene>
    <name evidence="2" type="ORF">DGD08_09690</name>
</gene>
<dbReference type="PANTHER" id="PTHR14289:SF16">
    <property type="entry name" value="POLYMERASE DELTA-INTERACTING PROTEIN 2"/>
    <property type="match status" value="1"/>
</dbReference>
<evidence type="ECO:0000259" key="1">
    <source>
        <dbReference type="PROSITE" id="PS51087"/>
    </source>
</evidence>
<dbReference type="NCBIfam" id="NF003967">
    <property type="entry name" value="PRK05461.1"/>
    <property type="match status" value="1"/>
</dbReference>
<feature type="domain" description="ApaG" evidence="1">
    <location>
        <begin position="10"/>
        <end position="134"/>
    </location>
</feature>
<name>A0A3D4V8M0_9BACT</name>
<dbReference type="InterPro" id="IPR036767">
    <property type="entry name" value="ApaG_sf"/>
</dbReference>
<comment type="caution">
    <text evidence="2">The sequence shown here is derived from an EMBL/GenBank/DDBJ whole genome shotgun (WGS) entry which is preliminary data.</text>
</comment>